<dbReference type="OrthoDB" id="8060999at2759"/>
<evidence type="ECO:0000313" key="1">
    <source>
        <dbReference type="Proteomes" id="UP000504634"/>
    </source>
</evidence>
<name>A0A6J2U3M0_DROLE</name>
<keyword evidence="1" id="KW-1185">Reference proteome</keyword>
<accession>A0A6J2U3M0</accession>
<reference evidence="2" key="1">
    <citation type="submission" date="2025-08" db="UniProtKB">
        <authorList>
            <consortium name="RefSeq"/>
        </authorList>
    </citation>
    <scope>IDENTIFICATION</scope>
    <source>
        <strain evidence="2">11010-0011.00</strain>
        <tissue evidence="2">Whole body</tissue>
    </source>
</reference>
<dbReference type="GeneID" id="115629406"/>
<evidence type="ECO:0000313" key="2">
    <source>
        <dbReference type="RefSeq" id="XP_030381727.1"/>
    </source>
</evidence>
<dbReference type="PANTHER" id="PTHR47331">
    <property type="entry name" value="PHD-TYPE DOMAIN-CONTAINING PROTEIN"/>
    <property type="match status" value="1"/>
</dbReference>
<organism evidence="1 2">
    <name type="scientific">Drosophila lebanonensis</name>
    <name type="common">Fruit fly</name>
    <name type="synonym">Scaptodrosophila lebanonensis</name>
    <dbReference type="NCBI Taxonomy" id="7225"/>
    <lineage>
        <taxon>Eukaryota</taxon>
        <taxon>Metazoa</taxon>
        <taxon>Ecdysozoa</taxon>
        <taxon>Arthropoda</taxon>
        <taxon>Hexapoda</taxon>
        <taxon>Insecta</taxon>
        <taxon>Pterygota</taxon>
        <taxon>Neoptera</taxon>
        <taxon>Endopterygota</taxon>
        <taxon>Diptera</taxon>
        <taxon>Brachycera</taxon>
        <taxon>Muscomorpha</taxon>
        <taxon>Ephydroidea</taxon>
        <taxon>Drosophilidae</taxon>
        <taxon>Scaptodrosophila</taxon>
    </lineage>
</organism>
<dbReference type="AlphaFoldDB" id="A0A6J2U3M0"/>
<dbReference type="PANTHER" id="PTHR47331:SF5">
    <property type="entry name" value="RIBONUCLEASE H"/>
    <property type="match status" value="1"/>
</dbReference>
<dbReference type="Proteomes" id="UP000504634">
    <property type="component" value="Unplaced"/>
</dbReference>
<dbReference type="RefSeq" id="XP_030381727.1">
    <property type="nucleotide sequence ID" value="XM_030525867.1"/>
</dbReference>
<proteinExistence type="predicted"/>
<protein>
    <submittedName>
        <fullName evidence="2">Uncharacterized protein LOC115629406</fullName>
    </submittedName>
</protein>
<sequence length="164" mass="19080">MFSDTQRVESTSVRASIQVSAVNSNKLYWLNNVQTIPNLGLPKQTVNVDELRGEYNHLKDIPLQSYYNIQPMLLIGTNNWKIAVPRMTREGKWNEPIASKCFLGWSTQGSTTSQRFVSMHHCDCKWQELHDEVKESFNLDNILPRNLQSKDDKRPNMPKEEWTI</sequence>
<gene>
    <name evidence="2" type="primary">LOC115629406</name>
</gene>